<dbReference type="Proteomes" id="UP001222275">
    <property type="component" value="Chromosome"/>
</dbReference>
<dbReference type="RefSeq" id="WP_275594048.1">
    <property type="nucleotide sequence ID" value="NZ_CP102381.1"/>
</dbReference>
<evidence type="ECO:0000259" key="6">
    <source>
        <dbReference type="Pfam" id="PF04357"/>
    </source>
</evidence>
<evidence type="ECO:0000313" key="7">
    <source>
        <dbReference type="EMBL" id="WEJ61789.1"/>
    </source>
</evidence>
<organism evidence="7 8">
    <name type="scientific">Thiomicrorhabdus lithotrophica</name>
    <dbReference type="NCBI Taxonomy" id="2949997"/>
    <lineage>
        <taxon>Bacteria</taxon>
        <taxon>Pseudomonadati</taxon>
        <taxon>Pseudomonadota</taxon>
        <taxon>Gammaproteobacteria</taxon>
        <taxon>Thiotrichales</taxon>
        <taxon>Piscirickettsiaceae</taxon>
        <taxon>Thiomicrorhabdus</taxon>
    </lineage>
</organism>
<dbReference type="EMBL" id="CP102381">
    <property type="protein sequence ID" value="WEJ61789.1"/>
    <property type="molecule type" value="Genomic_DNA"/>
</dbReference>
<evidence type="ECO:0000313" key="8">
    <source>
        <dbReference type="Proteomes" id="UP001222275"/>
    </source>
</evidence>
<dbReference type="Pfam" id="PF04357">
    <property type="entry name" value="TamB"/>
    <property type="match status" value="1"/>
</dbReference>
<dbReference type="PANTHER" id="PTHR36985">
    <property type="entry name" value="TRANSLOCATION AND ASSEMBLY MODULE SUBUNIT TAMB"/>
    <property type="match status" value="1"/>
</dbReference>
<keyword evidence="4 5" id="KW-0472">Membrane</keyword>
<keyword evidence="3 5" id="KW-1133">Transmembrane helix</keyword>
<evidence type="ECO:0000256" key="4">
    <source>
        <dbReference type="ARBA" id="ARBA00023136"/>
    </source>
</evidence>
<comment type="subcellular location">
    <subcellularLocation>
        <location evidence="1">Membrane</location>
        <topology evidence="1">Single-pass membrane protein</topology>
    </subcellularLocation>
</comment>
<dbReference type="InterPro" id="IPR007452">
    <property type="entry name" value="TamB_C"/>
</dbReference>
<accession>A0ABY8C7A9</accession>
<name>A0ABY8C7A9_9GAMM</name>
<evidence type="ECO:0000256" key="5">
    <source>
        <dbReference type="SAM" id="Phobius"/>
    </source>
</evidence>
<proteinExistence type="predicted"/>
<gene>
    <name evidence="7" type="ORF">NR989_07150</name>
</gene>
<dbReference type="PANTHER" id="PTHR36985:SF1">
    <property type="entry name" value="TRANSLOCATION AND ASSEMBLY MODULE SUBUNIT TAMB"/>
    <property type="match status" value="1"/>
</dbReference>
<evidence type="ECO:0000256" key="1">
    <source>
        <dbReference type="ARBA" id="ARBA00004167"/>
    </source>
</evidence>
<evidence type="ECO:0000256" key="3">
    <source>
        <dbReference type="ARBA" id="ARBA00022989"/>
    </source>
</evidence>
<sequence>MTLSKLAISKRFVEWLLIGILSLMLLITVLLTAVVSLALWHTNATTSILPYLSQWTDGQLQIESSEGRLIDGLTLQNIRFKNESMALEIQKVTWKWQLSQLFNRQIHFEKLHLTETKLRLISDEKQENKSSNTAPFEVARLLGITINIDEFKASQTSLEFDNDSPVVITHLSSEVKWKKHVLNLKNLITDYQQYQLQASSKIEILSADEFKGNLKLKILGHEQFPDIRLVSDMEGSLKQLKFSLDTHKPYRMQSVHTLTLEESLLKLDSQWKALSANLSEQWKIEQVQGNTSLVYNQNSQQVYSKGTVKLDLADKPQVQFDYQGDYSTKGIVTFDINALTSQMGSVHAQGQANSRNSTINIDVSTKHLNLQWLAPALNYQINSNFNWLLTDFEKRQSKLNIKQFDLAGLPEALAFNGLLNTQLNAQSKYLIKIESGKLKYASHKGKLNANITLNQALSEVNIHNAKLNVGDNQIDLTGEWNKTFNLTLNGKLRRLEQLYKPLSGKINFSLNSKGSLDIESNGFDQAWSNLTLKAEQLKYQKSTIQSNEVFSLNSFKLDATVPLHKPEWTTANLIAKDLTQDSNTQQNKNLFSRLELNRQKIQKGLESKFKITHPEISIKAQTFESSPSFKQQKIALNRLDITQPLTGNWHLKKPSTIDWKAPYQFNAPETCLNSDQKKQAQFCFEAQNNQAKWSLQSLPFFNWIQPWLSESVNLQGRLNGEGSANWKHDLNLQQTLTLPQIDITITEQGYKIPILIRNWQTEIKLANNKAQLTSQAKINETGSLCTEINALNKLDWAAAKLDGDIHLQINEWPLSKGVLEILEFNKTELSLDSKLSGRLNALQHDTQTTAKFNLNLPLLGLNNQAFDLNAKLTTDTIDAKGTWRQTEQRQADLSVKLTNLKTQPKLIAIFKTDTIELLQTEFAHLNTSANMSVTLAENSTHIQGRATLHNSNLNLDAMPLHERTQTSDDEVLINEKGEIVQKPISDFKLSYDIKIGFGDQVKLNVRDAQTSLGGELQLIKQTDTPDIRAFGKVELKEGFINLDNRNQIQIAQSHFSFNGSLKNPTLDVNLFRLVDQTTARLNITGNATQPQFVFYSNPSLSQGRIINLMIFGRAGDLEREPNYESQVLSAFYKLGIQNNTPMLNTLTKTLGIEDVYFDVQNQKVSSLLVGRALTDKLYVRYAKDLTGQQSNAVQFFYQLTNKWLLKSNSGDNSSSVDLIYRLER</sequence>
<evidence type="ECO:0000256" key="2">
    <source>
        <dbReference type="ARBA" id="ARBA00022692"/>
    </source>
</evidence>
<feature type="transmembrane region" description="Helical" evidence="5">
    <location>
        <begin position="12"/>
        <end position="40"/>
    </location>
</feature>
<keyword evidence="8" id="KW-1185">Reference proteome</keyword>
<feature type="domain" description="Translocation and assembly module TamB C-terminal" evidence="6">
    <location>
        <begin position="890"/>
        <end position="1223"/>
    </location>
</feature>
<keyword evidence="2 5" id="KW-0812">Transmembrane</keyword>
<protein>
    <submittedName>
        <fullName evidence="7">Translocation/assembly module TamB domain-containing protein</fullName>
    </submittedName>
</protein>
<reference evidence="7 8" key="1">
    <citation type="submission" date="2022-06" db="EMBL/GenBank/DDBJ databases">
        <title>Thiomicrohabdus sp. nov, an obligately chemolithoautotrophic, sulfur-oxidizing bacterium isolated from beach of Guanyin Mountain. Amoy.</title>
        <authorList>
            <person name="Zhu H."/>
        </authorList>
    </citation>
    <scope>NUCLEOTIDE SEQUENCE [LARGE SCALE GENOMIC DNA]</scope>
    <source>
        <strain evidence="7 8">XGS-01</strain>
    </source>
</reference>